<evidence type="ECO:0000256" key="7">
    <source>
        <dbReference type="ARBA" id="ARBA00022801"/>
    </source>
</evidence>
<feature type="domain" description="Peptidase S54 rhomboid" evidence="13">
    <location>
        <begin position="183"/>
        <end position="322"/>
    </location>
</feature>
<feature type="transmembrane region" description="Helical" evidence="12">
    <location>
        <begin position="219"/>
        <end position="240"/>
    </location>
</feature>
<feature type="transmembrane region" description="Helical" evidence="12">
    <location>
        <begin position="188"/>
        <end position="207"/>
    </location>
</feature>
<keyword evidence="6" id="KW-0999">Mitochondrion inner membrane</keyword>
<dbReference type="OrthoDB" id="10260614at2759"/>
<dbReference type="FunFam" id="1.20.1540.10:FF:000005">
    <property type="entry name" value="Presenilins-associated rhomboid-like protein, mitochondrial"/>
    <property type="match status" value="1"/>
</dbReference>
<evidence type="ECO:0000313" key="15">
    <source>
        <dbReference type="Proteomes" id="UP000691718"/>
    </source>
</evidence>
<dbReference type="Proteomes" id="UP000691718">
    <property type="component" value="Unassembled WGS sequence"/>
</dbReference>
<organism evidence="14 15">
    <name type="scientific">Parnassius apollo</name>
    <name type="common">Apollo butterfly</name>
    <name type="synonym">Papilio apollo</name>
    <dbReference type="NCBI Taxonomy" id="110799"/>
    <lineage>
        <taxon>Eukaryota</taxon>
        <taxon>Metazoa</taxon>
        <taxon>Ecdysozoa</taxon>
        <taxon>Arthropoda</taxon>
        <taxon>Hexapoda</taxon>
        <taxon>Insecta</taxon>
        <taxon>Pterygota</taxon>
        <taxon>Neoptera</taxon>
        <taxon>Endopterygota</taxon>
        <taxon>Lepidoptera</taxon>
        <taxon>Glossata</taxon>
        <taxon>Ditrysia</taxon>
        <taxon>Papilionoidea</taxon>
        <taxon>Papilionidae</taxon>
        <taxon>Parnassiinae</taxon>
        <taxon>Parnassini</taxon>
        <taxon>Parnassius</taxon>
        <taxon>Parnassius</taxon>
    </lineage>
</organism>
<feature type="transmembrane region" description="Helical" evidence="12">
    <location>
        <begin position="142"/>
        <end position="159"/>
    </location>
</feature>
<accession>A0A8S3XD47</accession>
<comment type="catalytic activity">
    <reaction evidence="1">
        <text>Cleaves type-1 transmembrane domains using a catalytic dyad composed of serine and histidine that are contributed by different transmembrane domains.</text>
        <dbReference type="EC" id="3.4.21.105"/>
    </reaction>
</comment>
<evidence type="ECO:0000256" key="12">
    <source>
        <dbReference type="SAM" id="Phobius"/>
    </source>
</evidence>
<dbReference type="PANTHER" id="PTHR43731">
    <property type="entry name" value="RHOMBOID PROTEASE"/>
    <property type="match status" value="1"/>
</dbReference>
<protein>
    <recommendedName>
        <fullName evidence="4">rhomboid protease</fullName>
        <ecNumber evidence="4">3.4.21.105</ecNumber>
    </recommendedName>
</protein>
<evidence type="ECO:0000259" key="13">
    <source>
        <dbReference type="Pfam" id="PF01694"/>
    </source>
</evidence>
<dbReference type="InterPro" id="IPR022764">
    <property type="entry name" value="Peptidase_S54_rhomboid_dom"/>
</dbReference>
<keyword evidence="9 12" id="KW-1133">Transmembrane helix</keyword>
<dbReference type="InterPro" id="IPR050925">
    <property type="entry name" value="Rhomboid_protease_S54"/>
</dbReference>
<evidence type="ECO:0000256" key="11">
    <source>
        <dbReference type="ARBA" id="ARBA00023136"/>
    </source>
</evidence>
<keyword evidence="15" id="KW-1185">Reference proteome</keyword>
<dbReference type="EC" id="3.4.21.105" evidence="4"/>
<comment type="similarity">
    <text evidence="3">Belongs to the peptidase S54 family.</text>
</comment>
<evidence type="ECO:0000256" key="2">
    <source>
        <dbReference type="ARBA" id="ARBA00004448"/>
    </source>
</evidence>
<evidence type="ECO:0000256" key="10">
    <source>
        <dbReference type="ARBA" id="ARBA00023128"/>
    </source>
</evidence>
<evidence type="ECO:0000256" key="8">
    <source>
        <dbReference type="ARBA" id="ARBA00022946"/>
    </source>
</evidence>
<keyword evidence="7" id="KW-0378">Hydrolase</keyword>
<reference evidence="14" key="1">
    <citation type="submission" date="2021-04" db="EMBL/GenBank/DDBJ databases">
        <authorList>
            <person name="Tunstrom K."/>
        </authorList>
    </citation>
    <scope>NUCLEOTIDE SEQUENCE</scope>
</reference>
<name>A0A8S3XD47_PARAO</name>
<evidence type="ECO:0000256" key="1">
    <source>
        <dbReference type="ARBA" id="ARBA00000156"/>
    </source>
</evidence>
<evidence type="ECO:0000256" key="4">
    <source>
        <dbReference type="ARBA" id="ARBA00013039"/>
    </source>
</evidence>
<proteinExistence type="inferred from homology"/>
<evidence type="ECO:0000256" key="9">
    <source>
        <dbReference type="ARBA" id="ARBA00022989"/>
    </source>
</evidence>
<comment type="caution">
    <text evidence="14">The sequence shown here is derived from an EMBL/GenBank/DDBJ whole genome shotgun (WGS) entry which is preliminary data.</text>
</comment>
<dbReference type="PANTHER" id="PTHR43731:SF14">
    <property type="entry name" value="PRESENILIN-ASSOCIATED RHOMBOID-LIKE PROTEIN, MITOCHONDRIAL"/>
    <property type="match status" value="1"/>
</dbReference>
<comment type="subcellular location">
    <subcellularLocation>
        <location evidence="2">Mitochondrion inner membrane</location>
        <topology evidence="2">Multi-pass membrane protein</topology>
    </subcellularLocation>
</comment>
<evidence type="ECO:0000256" key="3">
    <source>
        <dbReference type="ARBA" id="ARBA00009045"/>
    </source>
</evidence>
<keyword evidence="8" id="KW-0809">Transit peptide</keyword>
<evidence type="ECO:0000256" key="5">
    <source>
        <dbReference type="ARBA" id="ARBA00022692"/>
    </source>
</evidence>
<dbReference type="Pfam" id="PF01694">
    <property type="entry name" value="Rhomboid"/>
    <property type="match status" value="1"/>
</dbReference>
<dbReference type="GO" id="GO:0006465">
    <property type="term" value="P:signal peptide processing"/>
    <property type="evidence" value="ECO:0007669"/>
    <property type="project" value="TreeGrafter"/>
</dbReference>
<sequence>MFFRNVWSLRELSICCKPEIIRLGSNRLGFGPLQRNSFHNSRRNVRQPRLEPNPLENIHYDSGPLNARELLKPFLFTVGVSTCSLIGCVIWEYENVRAHAASLFRKPSTWLNGQQKKNSPKLKAEPNSLSKWWNSLRQSEKVFYPILAANLLVFGAWRVKSLQPFMVKYFCSNPSGRAKCLPMVLSTFSHYSALHLAANMYVLYSFMPAAVATLGKEQFVAMYLSAGVISSFASFLYKVVLSQPGLSLGASGAIMSVLSFVCMQYPDTRLSIIFLPMYTFAAGTAIKVIMGVDFAGVVLGWKFFDHAAHLGGALFGIIALYGFNRAWCYWGGSHVWGNRDKFLQYYHNFRKDSR</sequence>
<feature type="transmembrane region" description="Helical" evidence="12">
    <location>
        <begin position="246"/>
        <end position="265"/>
    </location>
</feature>
<keyword evidence="11 12" id="KW-0472">Membrane</keyword>
<evidence type="ECO:0000313" key="14">
    <source>
        <dbReference type="EMBL" id="CAG5018341.1"/>
    </source>
</evidence>
<dbReference type="AlphaFoldDB" id="A0A8S3XD47"/>
<dbReference type="GO" id="GO:0005743">
    <property type="term" value="C:mitochondrial inner membrane"/>
    <property type="evidence" value="ECO:0007669"/>
    <property type="project" value="UniProtKB-SubCell"/>
</dbReference>
<dbReference type="EMBL" id="CAJQZP010001125">
    <property type="protein sequence ID" value="CAG5018341.1"/>
    <property type="molecule type" value="Genomic_DNA"/>
</dbReference>
<gene>
    <name evidence="14" type="ORF">PAPOLLO_LOCUS16858</name>
</gene>
<keyword evidence="10" id="KW-0496">Mitochondrion</keyword>
<evidence type="ECO:0000256" key="6">
    <source>
        <dbReference type="ARBA" id="ARBA00022792"/>
    </source>
</evidence>
<feature type="transmembrane region" description="Helical" evidence="12">
    <location>
        <begin position="307"/>
        <end position="323"/>
    </location>
</feature>
<dbReference type="GO" id="GO:0004252">
    <property type="term" value="F:serine-type endopeptidase activity"/>
    <property type="evidence" value="ECO:0007669"/>
    <property type="project" value="InterPro"/>
</dbReference>
<feature type="transmembrane region" description="Helical" evidence="12">
    <location>
        <begin position="277"/>
        <end position="301"/>
    </location>
</feature>
<keyword evidence="5 12" id="KW-0812">Transmembrane</keyword>